<keyword evidence="1" id="KW-0413">Isomerase</keyword>
<proteinExistence type="predicted"/>
<dbReference type="AlphaFoldDB" id="A0AAE3M8P6"/>
<comment type="caution">
    <text evidence="4">The sequence shown here is derived from an EMBL/GenBank/DDBJ whole genome shotgun (WGS) entry which is preliminary data.</text>
</comment>
<dbReference type="PIRSF" id="PIRSF037799">
    <property type="entry name" value="Tautomer_YdcE_prd"/>
    <property type="match status" value="1"/>
</dbReference>
<dbReference type="InterPro" id="IPR014347">
    <property type="entry name" value="Tautomerase/MIF_sf"/>
</dbReference>
<protein>
    <submittedName>
        <fullName evidence="4">Tautomerase family protein</fullName>
    </submittedName>
</protein>
<evidence type="ECO:0000256" key="1">
    <source>
        <dbReference type="ARBA" id="ARBA00023235"/>
    </source>
</evidence>
<sequence>MPHFQIKLLEGKTEEQKQELAKELVKTAQRVIGYGAESFSVSIEDFTLEEWKNKVYPNDIMGNKDILYKEPGYEM</sequence>
<reference evidence="4" key="1">
    <citation type="submission" date="2022-10" db="EMBL/GenBank/DDBJ databases">
        <authorList>
            <person name="Yu W.X."/>
        </authorList>
    </citation>
    <scope>NUCLEOTIDE SEQUENCE</scope>
    <source>
        <strain evidence="4">AAT</strain>
    </source>
</reference>
<organism evidence="4 5">
    <name type="scientific">Plebeiibacterium sediminum</name>
    <dbReference type="NCBI Taxonomy" id="2992112"/>
    <lineage>
        <taxon>Bacteria</taxon>
        <taxon>Pseudomonadati</taxon>
        <taxon>Bacteroidota</taxon>
        <taxon>Bacteroidia</taxon>
        <taxon>Marinilabiliales</taxon>
        <taxon>Marinilabiliaceae</taxon>
        <taxon>Plebeiibacterium</taxon>
    </lineage>
</organism>
<evidence type="ECO:0000259" key="3">
    <source>
        <dbReference type="Pfam" id="PF01361"/>
    </source>
</evidence>
<keyword evidence="5" id="KW-1185">Reference proteome</keyword>
<gene>
    <name evidence="4" type="ORF">OM075_22720</name>
</gene>
<dbReference type="InterPro" id="IPR017284">
    <property type="entry name" value="Tautomerase_PptA"/>
</dbReference>
<dbReference type="Pfam" id="PF01361">
    <property type="entry name" value="Tautomerase"/>
    <property type="match status" value="1"/>
</dbReference>
<evidence type="ECO:0000313" key="4">
    <source>
        <dbReference type="EMBL" id="MCW3789296.1"/>
    </source>
</evidence>
<dbReference type="Gene3D" id="3.30.429.10">
    <property type="entry name" value="Macrophage Migration Inhibitory Factor"/>
    <property type="match status" value="1"/>
</dbReference>
<feature type="domain" description="4-oxalocrotonate tautomerase-like" evidence="3">
    <location>
        <begin position="2"/>
        <end position="51"/>
    </location>
</feature>
<evidence type="ECO:0000313" key="5">
    <source>
        <dbReference type="Proteomes" id="UP001209229"/>
    </source>
</evidence>
<dbReference type="Proteomes" id="UP001209229">
    <property type="component" value="Unassembled WGS sequence"/>
</dbReference>
<accession>A0AAE3M8P6</accession>
<dbReference type="SUPFAM" id="SSF55331">
    <property type="entry name" value="Tautomerase/MIF"/>
    <property type="match status" value="1"/>
</dbReference>
<feature type="active site" description="Proton acceptor; via imino nitrogen" evidence="2">
    <location>
        <position position="2"/>
    </location>
</feature>
<dbReference type="InterPro" id="IPR004370">
    <property type="entry name" value="4-OT-like_dom"/>
</dbReference>
<dbReference type="RefSeq" id="WP_301192851.1">
    <property type="nucleotide sequence ID" value="NZ_JAPDPJ010000096.1"/>
</dbReference>
<dbReference type="GO" id="GO:0005737">
    <property type="term" value="C:cytoplasm"/>
    <property type="evidence" value="ECO:0007669"/>
    <property type="project" value="InterPro"/>
</dbReference>
<dbReference type="EMBL" id="JAPDPJ010000096">
    <property type="protein sequence ID" value="MCW3789296.1"/>
    <property type="molecule type" value="Genomic_DNA"/>
</dbReference>
<dbReference type="GO" id="GO:0016862">
    <property type="term" value="F:intramolecular oxidoreductase activity, interconverting keto- and enol-groups"/>
    <property type="evidence" value="ECO:0007669"/>
    <property type="project" value="InterPro"/>
</dbReference>
<evidence type="ECO:0000256" key="2">
    <source>
        <dbReference type="PIRSR" id="PIRSR037799-1"/>
    </source>
</evidence>
<name>A0AAE3M8P6_9BACT</name>